<comment type="caution">
    <text evidence="2">The sequence shown here is derived from an EMBL/GenBank/DDBJ whole genome shotgun (WGS) entry which is preliminary data.</text>
</comment>
<dbReference type="EMBL" id="JBHSAS010000006">
    <property type="protein sequence ID" value="MFC4027237.1"/>
    <property type="molecule type" value="Genomic_DNA"/>
</dbReference>
<dbReference type="InterPro" id="IPR058588">
    <property type="entry name" value="E2-CBASS"/>
</dbReference>
<evidence type="ECO:0000313" key="3">
    <source>
        <dbReference type="Proteomes" id="UP001595793"/>
    </source>
</evidence>
<accession>A0ABV8H8R0</accession>
<proteinExistence type="predicted"/>
<gene>
    <name evidence="2" type="ORF">ACFOS1_07465</name>
</gene>
<protein>
    <recommendedName>
        <fullName evidence="1">Type II CBASS E2 protein domain-containing protein</fullName>
    </recommendedName>
</protein>
<reference evidence="3" key="1">
    <citation type="journal article" date="2019" name="Int. J. Syst. Evol. Microbiol.">
        <title>The Global Catalogue of Microorganisms (GCM) 10K type strain sequencing project: providing services to taxonomists for standard genome sequencing and annotation.</title>
        <authorList>
            <consortium name="The Broad Institute Genomics Platform"/>
            <consortium name="The Broad Institute Genome Sequencing Center for Infectious Disease"/>
            <person name="Wu L."/>
            <person name="Ma J."/>
        </authorList>
    </citation>
    <scope>NUCLEOTIDE SEQUENCE [LARGE SCALE GENOMIC DNA]</scope>
    <source>
        <strain evidence="3">CECT 9128</strain>
    </source>
</reference>
<organism evidence="2 3">
    <name type="scientific">Zunongwangia endophytica</name>
    <dbReference type="NCBI Taxonomy" id="1808945"/>
    <lineage>
        <taxon>Bacteria</taxon>
        <taxon>Pseudomonadati</taxon>
        <taxon>Bacteroidota</taxon>
        <taxon>Flavobacteriia</taxon>
        <taxon>Flavobacteriales</taxon>
        <taxon>Flavobacteriaceae</taxon>
        <taxon>Zunongwangia</taxon>
    </lineage>
</organism>
<evidence type="ECO:0000259" key="1">
    <source>
        <dbReference type="Pfam" id="PF26395"/>
    </source>
</evidence>
<dbReference type="Pfam" id="PF26395">
    <property type="entry name" value="E2-CBASS"/>
    <property type="match status" value="1"/>
</dbReference>
<dbReference type="Proteomes" id="UP001595793">
    <property type="component" value="Unassembled WGS sequence"/>
</dbReference>
<feature type="domain" description="Type II CBASS E2 protein" evidence="1">
    <location>
        <begin position="220"/>
        <end position="335"/>
    </location>
</feature>
<dbReference type="RefSeq" id="WP_290234638.1">
    <property type="nucleotide sequence ID" value="NZ_JAUFPZ010000002.1"/>
</dbReference>
<evidence type="ECO:0000313" key="2">
    <source>
        <dbReference type="EMBL" id="MFC4027237.1"/>
    </source>
</evidence>
<sequence>MRVYIKKPLKRAIQLTKRYRDIFFEDKPKYRTSSIILTTLFGELYNGESSIYETIDGILDRVIKKYTEYQHLYASRHIYKRIKVFNPVNPEEDFTEKWDKNKQYYHSFINFIKSFKYEWERLKNGNLASAETLFGSSRAKKVLSEQFEKLSSNSGLEKVALTAFSGKGRVDDSGNLVEKNKNSYPSKPHRNYGLKEIRTFNREYFSQKKSLISLQIQEYYIQKNFSWLNTFISDEKLYCSGTLRPDGCKSKYQLIMIFDPKARGRKERVYIKNNSKIKFGETPHLYPDDSLCLYYPLDIVLFQDFNFIDIFPWVSEWLVMYEVWIKYGVWLHDEIKH</sequence>
<keyword evidence="3" id="KW-1185">Reference proteome</keyword>
<name>A0ABV8H8R0_9FLAO</name>